<organism evidence="5 6">
    <name type="scientific">Phocicoccus schoeneichii</name>
    <dbReference type="NCBI Taxonomy" id="1812261"/>
    <lineage>
        <taxon>Bacteria</taxon>
        <taxon>Bacillati</taxon>
        <taxon>Bacillota</taxon>
        <taxon>Bacilli</taxon>
        <taxon>Bacillales</taxon>
        <taxon>Salinicoccaceae</taxon>
        <taxon>Phocicoccus</taxon>
    </lineage>
</organism>
<keyword evidence="3" id="KW-1133">Transmembrane helix</keyword>
<comment type="caution">
    <text evidence="5">The sequence shown here is derived from an EMBL/GenBank/DDBJ whole genome shotgun (WGS) entry which is preliminary data.</text>
</comment>
<name>A0A6V7R6J9_9BACL</name>
<dbReference type="PANTHER" id="PTHR42852">
    <property type="entry name" value="THIOL:DISULFIDE INTERCHANGE PROTEIN DSBE"/>
    <property type="match status" value="1"/>
</dbReference>
<dbReference type="PROSITE" id="PS00194">
    <property type="entry name" value="THIOREDOXIN_1"/>
    <property type="match status" value="1"/>
</dbReference>
<dbReference type="InterPro" id="IPR013740">
    <property type="entry name" value="Redoxin"/>
</dbReference>
<keyword evidence="2" id="KW-0201">Cytochrome c-type biogenesis</keyword>
<dbReference type="PROSITE" id="PS51352">
    <property type="entry name" value="THIOREDOXIN_2"/>
    <property type="match status" value="1"/>
</dbReference>
<dbReference type="AlphaFoldDB" id="A0A6V7R6J9"/>
<sequence length="191" mass="21793">MNKKLLITVTIIVAVVVIGISIYTVIQKSDEILSNSNVESIKNTESHDTHHASGDTFDLPVTEIINADEDLKDLIEENKVTVVNFFASWCGPCRSETPLLDEYNKNLDDDVALVGVNISDNEKGRNKFLDEFDVDYPIYLFEDEEKALERYKLMMIPTTFFIDQEGNIARVYVGELSNKTLDQYIQFVKEQ</sequence>
<evidence type="ECO:0000313" key="5">
    <source>
        <dbReference type="EMBL" id="CAD2072674.1"/>
    </source>
</evidence>
<keyword evidence="3" id="KW-0812">Transmembrane</keyword>
<keyword evidence="6" id="KW-1185">Reference proteome</keyword>
<dbReference type="InterPro" id="IPR017937">
    <property type="entry name" value="Thioredoxin_CS"/>
</dbReference>
<comment type="subcellular location">
    <subcellularLocation>
        <location evidence="1">Cell envelope</location>
    </subcellularLocation>
</comment>
<evidence type="ECO:0000313" key="6">
    <source>
        <dbReference type="Proteomes" id="UP000521032"/>
    </source>
</evidence>
<accession>A0A6V7R6J9</accession>
<proteinExistence type="predicted"/>
<keyword evidence="3" id="KW-0472">Membrane</keyword>
<dbReference type="Gene3D" id="3.40.30.10">
    <property type="entry name" value="Glutaredoxin"/>
    <property type="match status" value="1"/>
</dbReference>
<dbReference type="SUPFAM" id="SSF52833">
    <property type="entry name" value="Thioredoxin-like"/>
    <property type="match status" value="1"/>
</dbReference>
<evidence type="ECO:0000256" key="2">
    <source>
        <dbReference type="ARBA" id="ARBA00022748"/>
    </source>
</evidence>
<dbReference type="InterPro" id="IPR036249">
    <property type="entry name" value="Thioredoxin-like_sf"/>
</dbReference>
<dbReference type="Pfam" id="PF08534">
    <property type="entry name" value="Redoxin"/>
    <property type="match status" value="1"/>
</dbReference>
<evidence type="ECO:0000256" key="3">
    <source>
        <dbReference type="SAM" id="Phobius"/>
    </source>
</evidence>
<dbReference type="PANTHER" id="PTHR42852:SF17">
    <property type="entry name" value="THIOREDOXIN-LIKE PROTEIN HI_1115"/>
    <property type="match status" value="1"/>
</dbReference>
<dbReference type="RefSeq" id="WP_186085168.1">
    <property type="nucleotide sequence ID" value="NZ_BMDB01000001.1"/>
</dbReference>
<dbReference type="InterPro" id="IPR013766">
    <property type="entry name" value="Thioredoxin_domain"/>
</dbReference>
<evidence type="ECO:0000259" key="4">
    <source>
        <dbReference type="PROSITE" id="PS51352"/>
    </source>
</evidence>
<dbReference type="CDD" id="cd02966">
    <property type="entry name" value="TlpA_like_family"/>
    <property type="match status" value="1"/>
</dbReference>
<dbReference type="InterPro" id="IPR050553">
    <property type="entry name" value="Thioredoxin_ResA/DsbE_sf"/>
</dbReference>
<dbReference type="GO" id="GO:0016491">
    <property type="term" value="F:oxidoreductase activity"/>
    <property type="evidence" value="ECO:0007669"/>
    <property type="project" value="InterPro"/>
</dbReference>
<evidence type="ECO:0000256" key="1">
    <source>
        <dbReference type="ARBA" id="ARBA00004196"/>
    </source>
</evidence>
<protein>
    <submittedName>
        <fullName evidence="5">Thiol-disulfide oxidoreductase ResA</fullName>
    </submittedName>
</protein>
<dbReference type="Proteomes" id="UP000521032">
    <property type="component" value="Unassembled WGS sequence"/>
</dbReference>
<gene>
    <name evidence="5" type="primary">resA_1</name>
    <name evidence="5" type="ORF">JEOSCH030_00365</name>
</gene>
<reference evidence="5 6" key="1">
    <citation type="submission" date="2020-07" db="EMBL/GenBank/DDBJ databases">
        <authorList>
            <person name="Criscuolo A."/>
        </authorList>
    </citation>
    <scope>NUCLEOTIDE SEQUENCE [LARGE SCALE GENOMIC DNA]</scope>
    <source>
        <strain evidence="6">CIP 111030</strain>
    </source>
</reference>
<dbReference type="GO" id="GO:0030313">
    <property type="term" value="C:cell envelope"/>
    <property type="evidence" value="ECO:0007669"/>
    <property type="project" value="UniProtKB-SubCell"/>
</dbReference>
<dbReference type="GO" id="GO:0017004">
    <property type="term" value="P:cytochrome complex assembly"/>
    <property type="evidence" value="ECO:0007669"/>
    <property type="project" value="UniProtKB-KW"/>
</dbReference>
<feature type="transmembrane region" description="Helical" evidence="3">
    <location>
        <begin position="6"/>
        <end position="26"/>
    </location>
</feature>
<dbReference type="EMBL" id="CAJEWE010000006">
    <property type="protein sequence ID" value="CAD2072674.1"/>
    <property type="molecule type" value="Genomic_DNA"/>
</dbReference>
<feature type="domain" description="Thioredoxin" evidence="4">
    <location>
        <begin position="32"/>
        <end position="191"/>
    </location>
</feature>